<feature type="domain" description="F-box" evidence="1">
    <location>
        <begin position="30"/>
        <end position="68"/>
    </location>
</feature>
<reference evidence="3 4" key="1">
    <citation type="submission" date="2022-03" db="EMBL/GenBank/DDBJ databases">
        <authorList>
            <person name="Nunn A."/>
            <person name="Chopra R."/>
            <person name="Nunn A."/>
            <person name="Contreras Garrido A."/>
        </authorList>
    </citation>
    <scope>NUCLEOTIDE SEQUENCE [LARGE SCALE GENOMIC DNA]</scope>
</reference>
<dbReference type="Pfam" id="PF00646">
    <property type="entry name" value="F-box"/>
    <property type="match status" value="1"/>
</dbReference>
<organism evidence="3 4">
    <name type="scientific">Thlaspi arvense</name>
    <name type="common">Field penny-cress</name>
    <dbReference type="NCBI Taxonomy" id="13288"/>
    <lineage>
        <taxon>Eukaryota</taxon>
        <taxon>Viridiplantae</taxon>
        <taxon>Streptophyta</taxon>
        <taxon>Embryophyta</taxon>
        <taxon>Tracheophyta</taxon>
        <taxon>Spermatophyta</taxon>
        <taxon>Magnoliopsida</taxon>
        <taxon>eudicotyledons</taxon>
        <taxon>Gunneridae</taxon>
        <taxon>Pentapetalae</taxon>
        <taxon>rosids</taxon>
        <taxon>malvids</taxon>
        <taxon>Brassicales</taxon>
        <taxon>Brassicaceae</taxon>
        <taxon>Thlaspideae</taxon>
        <taxon>Thlaspi</taxon>
    </lineage>
</organism>
<dbReference type="CDD" id="cd22160">
    <property type="entry name" value="F-box_AtFBL13-like"/>
    <property type="match status" value="1"/>
</dbReference>
<evidence type="ECO:0000259" key="1">
    <source>
        <dbReference type="Pfam" id="PF00646"/>
    </source>
</evidence>
<evidence type="ECO:0000313" key="4">
    <source>
        <dbReference type="Proteomes" id="UP000836841"/>
    </source>
</evidence>
<dbReference type="PANTHER" id="PTHR32153">
    <property type="entry name" value="OJ000223_09.16 PROTEIN"/>
    <property type="match status" value="1"/>
</dbReference>
<dbReference type="SUPFAM" id="SSF52047">
    <property type="entry name" value="RNI-like"/>
    <property type="match status" value="1"/>
</dbReference>
<dbReference type="AlphaFoldDB" id="A0AAU9RPG5"/>
<evidence type="ECO:0008006" key="5">
    <source>
        <dbReference type="Google" id="ProtNLM"/>
    </source>
</evidence>
<dbReference type="InterPro" id="IPR055411">
    <property type="entry name" value="LRR_FXL15/At3g58940/PEG3-like"/>
</dbReference>
<feature type="domain" description="F-box/LRR-repeat protein 15/At3g58940/PEG3-like LRR" evidence="2">
    <location>
        <begin position="119"/>
        <end position="232"/>
    </location>
</feature>
<dbReference type="InterPro" id="IPR001810">
    <property type="entry name" value="F-box_dom"/>
</dbReference>
<dbReference type="Proteomes" id="UP000836841">
    <property type="component" value="Chromosome 2"/>
</dbReference>
<dbReference type="Gene3D" id="3.80.10.10">
    <property type="entry name" value="Ribonuclease Inhibitor"/>
    <property type="match status" value="1"/>
</dbReference>
<name>A0AAU9RPG5_THLAR</name>
<keyword evidence="4" id="KW-1185">Reference proteome</keyword>
<gene>
    <name evidence="3" type="ORF">TAV2_LOCUS6181</name>
</gene>
<sequence length="541" mass="61369">MEDDCREENSARPCVRNPSHFKINGDLDLISSLPNEILHHILLFAPTNLAITTSVLSKRWRRVWCDIPSLSFQLHKTSNESISKTLESYSATKITSLHLCLESGIYLESKRNHEVHDIDNLIKFAMSRNVEKLSLDYGISSYYPLPGFLFSNSSLKELIVKSRYSISTSLCTVVSWTSLTNLSLRCSLLPDESIQKILSGSPMLESLSFMYCRSLCCLDLSGSVRLRRLTIDFEYYSPQLKIVAPHIHYLRLINLKGKCTLTDVSSLIEANIDTAYYLPRFWCIEVNPLKAIDFQVIVETMLESLHKVENLTVGLSFLQMLSMAEYCGVPFPTFKVKTLTLETRILRSMITVYMSGDWNCAVEKHVNNYIDPQYLDSDQCWRFKDVAFPPSSEFKFAKPSLFGSFMELLLGNTRKLETLNERNGKYTQQPMRSYSSLSLLRSTKILCGIRFCPHNGVEDIDSSFLAVLVYSRSWVLVRRVKPASDASKVVKEGDVIISFDDLHMGCEGGVAELGIIRAGELKKVQVILRPRVHLVLSAPTS</sequence>
<dbReference type="InterPro" id="IPR053781">
    <property type="entry name" value="F-box_AtFBL13-like"/>
</dbReference>
<evidence type="ECO:0000259" key="2">
    <source>
        <dbReference type="Pfam" id="PF24758"/>
    </source>
</evidence>
<dbReference type="SUPFAM" id="SSF81383">
    <property type="entry name" value="F-box domain"/>
    <property type="match status" value="1"/>
</dbReference>
<dbReference type="EMBL" id="OU466858">
    <property type="protein sequence ID" value="CAH2047101.1"/>
    <property type="molecule type" value="Genomic_DNA"/>
</dbReference>
<dbReference type="InterPro" id="IPR032675">
    <property type="entry name" value="LRR_dom_sf"/>
</dbReference>
<protein>
    <recommendedName>
        <fullName evidence="5">F-box domain-containing protein</fullName>
    </recommendedName>
</protein>
<accession>A0AAU9RPG5</accession>
<evidence type="ECO:0000313" key="3">
    <source>
        <dbReference type="EMBL" id="CAH2047101.1"/>
    </source>
</evidence>
<proteinExistence type="predicted"/>
<dbReference type="InterPro" id="IPR036047">
    <property type="entry name" value="F-box-like_dom_sf"/>
</dbReference>
<dbReference type="Pfam" id="PF24758">
    <property type="entry name" value="LRR_At5g56370"/>
    <property type="match status" value="1"/>
</dbReference>
<dbReference type="InterPro" id="IPR044997">
    <property type="entry name" value="F-box_plant"/>
</dbReference>